<feature type="region of interest" description="Disordered" evidence="2">
    <location>
        <begin position="194"/>
        <end position="223"/>
    </location>
</feature>
<comment type="caution">
    <text evidence="4">The sequence shown here is derived from an EMBL/GenBank/DDBJ whole genome shotgun (WGS) entry which is preliminary data.</text>
</comment>
<reference evidence="4 5" key="1">
    <citation type="submission" date="2016-01" db="EMBL/GenBank/DDBJ databases">
        <authorList>
            <person name="Oliw E.H."/>
        </authorList>
    </citation>
    <scope>NUCLEOTIDE SEQUENCE [LARGE SCALE GENOMIC DNA]</scope>
    <source>
        <strain evidence="4 5">MJR7757A</strain>
    </source>
</reference>
<dbReference type="GO" id="GO:0003700">
    <property type="term" value="F:DNA-binding transcription factor activity"/>
    <property type="evidence" value="ECO:0007669"/>
    <property type="project" value="TreeGrafter"/>
</dbReference>
<dbReference type="CDD" id="cd00093">
    <property type="entry name" value="HTH_XRE"/>
    <property type="match status" value="1"/>
</dbReference>
<dbReference type="PATRIC" id="fig|1502.174.peg.3082"/>
<dbReference type="InterPro" id="IPR001387">
    <property type="entry name" value="Cro/C1-type_HTH"/>
</dbReference>
<dbReference type="EMBL" id="LRPU01000198">
    <property type="protein sequence ID" value="KXA05413.1"/>
    <property type="molecule type" value="Genomic_DNA"/>
</dbReference>
<sequence>MKTGNKIKMLREARKLTQAELAEKASISRNAIYNYENNKRNPSIEILKKIATALGVSFSFFIETEAEKANENNPNFVRLAVLDNPQLLFKKDLLDLLLKYNIASPSLSHKICNELSDYLTLRLNNPEKLLLNELQNYLTNYCKLPKKTSERLNSEINDYIKMRVNRLKKESNITPLPKREKQIWEEEGKEYLMPKASHDKEGDFTEEDYKHDDDLMNDEDLWK</sequence>
<keyword evidence="1 4" id="KW-0238">DNA-binding</keyword>
<dbReference type="Gene3D" id="1.10.260.40">
    <property type="entry name" value="lambda repressor-like DNA-binding domains"/>
    <property type="match status" value="1"/>
</dbReference>
<dbReference type="GO" id="GO:0005829">
    <property type="term" value="C:cytosol"/>
    <property type="evidence" value="ECO:0007669"/>
    <property type="project" value="TreeGrafter"/>
</dbReference>
<proteinExistence type="predicted"/>
<dbReference type="PANTHER" id="PTHR46797">
    <property type="entry name" value="HTH-TYPE TRANSCRIPTIONAL REGULATOR"/>
    <property type="match status" value="1"/>
</dbReference>
<dbReference type="AlphaFoldDB" id="A0A133MMZ8"/>
<name>A0A133MMZ8_CLOPF</name>
<dbReference type="SUPFAM" id="SSF47413">
    <property type="entry name" value="lambda repressor-like DNA-binding domains"/>
    <property type="match status" value="1"/>
</dbReference>
<evidence type="ECO:0000313" key="4">
    <source>
        <dbReference type="EMBL" id="KXA05413.1"/>
    </source>
</evidence>
<protein>
    <submittedName>
        <fullName evidence="4">DNA-binding helix-turn-helix protein</fullName>
    </submittedName>
</protein>
<dbReference type="SMART" id="SM00530">
    <property type="entry name" value="HTH_XRE"/>
    <property type="match status" value="1"/>
</dbReference>
<evidence type="ECO:0000256" key="2">
    <source>
        <dbReference type="SAM" id="MobiDB-lite"/>
    </source>
</evidence>
<dbReference type="PROSITE" id="PS50943">
    <property type="entry name" value="HTH_CROC1"/>
    <property type="match status" value="1"/>
</dbReference>
<dbReference type="InterPro" id="IPR010982">
    <property type="entry name" value="Lambda_DNA-bd_dom_sf"/>
</dbReference>
<dbReference type="Pfam" id="PF01381">
    <property type="entry name" value="HTH_3"/>
    <property type="match status" value="1"/>
</dbReference>
<evidence type="ECO:0000259" key="3">
    <source>
        <dbReference type="PROSITE" id="PS50943"/>
    </source>
</evidence>
<dbReference type="RefSeq" id="WP_196489565.1">
    <property type="nucleotide sequence ID" value="NZ_KQ956324.1"/>
</dbReference>
<accession>A0A133MMZ8</accession>
<dbReference type="Proteomes" id="UP000070646">
    <property type="component" value="Unassembled WGS sequence"/>
</dbReference>
<gene>
    <name evidence="4" type="ORF">HMPREF3222_03059</name>
</gene>
<dbReference type="InterPro" id="IPR050807">
    <property type="entry name" value="TransReg_Diox_bact_type"/>
</dbReference>
<evidence type="ECO:0000256" key="1">
    <source>
        <dbReference type="ARBA" id="ARBA00023125"/>
    </source>
</evidence>
<organism evidence="4 5">
    <name type="scientific">Clostridium perfringens</name>
    <dbReference type="NCBI Taxonomy" id="1502"/>
    <lineage>
        <taxon>Bacteria</taxon>
        <taxon>Bacillati</taxon>
        <taxon>Bacillota</taxon>
        <taxon>Clostridia</taxon>
        <taxon>Eubacteriales</taxon>
        <taxon>Clostridiaceae</taxon>
        <taxon>Clostridium</taxon>
    </lineage>
</organism>
<evidence type="ECO:0000313" key="5">
    <source>
        <dbReference type="Proteomes" id="UP000070646"/>
    </source>
</evidence>
<dbReference type="GO" id="GO:0003677">
    <property type="term" value="F:DNA binding"/>
    <property type="evidence" value="ECO:0007669"/>
    <property type="project" value="UniProtKB-KW"/>
</dbReference>
<dbReference type="PANTHER" id="PTHR46797:SF1">
    <property type="entry name" value="METHYLPHOSPHONATE SYNTHASE"/>
    <property type="match status" value="1"/>
</dbReference>
<feature type="domain" description="HTH cro/C1-type" evidence="3">
    <location>
        <begin position="7"/>
        <end position="61"/>
    </location>
</feature>